<evidence type="ECO:0000313" key="1">
    <source>
        <dbReference type="EMBL" id="SUJ16227.1"/>
    </source>
</evidence>
<proteinExistence type="predicted"/>
<accession>A0A380CCK3</accession>
<evidence type="ECO:0000313" key="2">
    <source>
        <dbReference type="Proteomes" id="UP000254893"/>
    </source>
</evidence>
<organism evidence="1 2">
    <name type="scientific">Sphingobacterium spiritivorum</name>
    <name type="common">Flavobacterium spiritivorum</name>
    <dbReference type="NCBI Taxonomy" id="258"/>
    <lineage>
        <taxon>Bacteria</taxon>
        <taxon>Pseudomonadati</taxon>
        <taxon>Bacteroidota</taxon>
        <taxon>Sphingobacteriia</taxon>
        <taxon>Sphingobacteriales</taxon>
        <taxon>Sphingobacteriaceae</taxon>
        <taxon>Sphingobacterium</taxon>
    </lineage>
</organism>
<sequence length="176" mass="20274">MKTTIISILSFAVALLFFNFIRDRSLIIDISRPKKTAEYKVSFIGEIKGGNELLKNEVREELLSNDVAIDFYGETLNITIDSTFKGLLAREIDGANKSPDVYKGSLGNEQLTLYLKKTPFFHTINYDEIELHVSYQIRDDRYLTTRKKQEQPSQGYGGEIFHDRSGSFTIKLHRRK</sequence>
<protein>
    <submittedName>
        <fullName evidence="1">Uncharacterized protein</fullName>
    </submittedName>
</protein>
<dbReference type="AlphaFoldDB" id="A0A380CCK3"/>
<dbReference type="EMBL" id="UGYW01000002">
    <property type="protein sequence ID" value="SUJ16227.1"/>
    <property type="molecule type" value="Genomic_DNA"/>
</dbReference>
<dbReference type="Proteomes" id="UP000254893">
    <property type="component" value="Unassembled WGS sequence"/>
</dbReference>
<dbReference type="RefSeq" id="WP_115170386.1">
    <property type="nucleotide sequence ID" value="NZ_UGYW01000002.1"/>
</dbReference>
<reference evidence="1 2" key="1">
    <citation type="submission" date="2018-06" db="EMBL/GenBank/DDBJ databases">
        <authorList>
            <consortium name="Pathogen Informatics"/>
            <person name="Doyle S."/>
        </authorList>
    </citation>
    <scope>NUCLEOTIDE SEQUENCE [LARGE SCALE GENOMIC DNA]</scope>
    <source>
        <strain evidence="1 2">NCTC11388</strain>
    </source>
</reference>
<name>A0A380CCK3_SPHSI</name>
<gene>
    <name evidence="1" type="ORF">NCTC11388_02556</name>
</gene>